<protein>
    <recommendedName>
        <fullName evidence="3">Metallopeptidase</fullName>
    </recommendedName>
</protein>
<sequence>MPHPVVALVLSMTSTLGAAPSPELSVRYEEPGSPRAEQAERLLKDSGALETGIRLPEPVRVVARDCDSPTAGWNAGKREITICYSLVDRVRGTIKGISETEETDARAAGARLDGALTVLFHHQLGHALTTLNGLTDSSGQADQFAALTLPADAPERVVAAAEARHLLAGHLDLDHLSGRAESATFACLLYGADPAKYGRIAEGGWVPAERAPSCPGEYRRVKAAIGDRAVKVGT</sequence>
<dbReference type="EMBL" id="BAAAZP010000108">
    <property type="protein sequence ID" value="GAA3688286.1"/>
    <property type="molecule type" value="Genomic_DNA"/>
</dbReference>
<organism evidence="1 2">
    <name type="scientific">Nonomuraea antimicrobica</name>
    <dbReference type="NCBI Taxonomy" id="561173"/>
    <lineage>
        <taxon>Bacteria</taxon>
        <taxon>Bacillati</taxon>
        <taxon>Actinomycetota</taxon>
        <taxon>Actinomycetes</taxon>
        <taxon>Streptosporangiales</taxon>
        <taxon>Streptosporangiaceae</taxon>
        <taxon>Nonomuraea</taxon>
    </lineage>
</organism>
<evidence type="ECO:0000313" key="1">
    <source>
        <dbReference type="EMBL" id="GAA3688286.1"/>
    </source>
</evidence>
<reference evidence="2" key="1">
    <citation type="journal article" date="2019" name="Int. J. Syst. Evol. Microbiol.">
        <title>The Global Catalogue of Microorganisms (GCM) 10K type strain sequencing project: providing services to taxonomists for standard genome sequencing and annotation.</title>
        <authorList>
            <consortium name="The Broad Institute Genomics Platform"/>
            <consortium name="The Broad Institute Genome Sequencing Center for Infectious Disease"/>
            <person name="Wu L."/>
            <person name="Ma J."/>
        </authorList>
    </citation>
    <scope>NUCLEOTIDE SEQUENCE [LARGE SCALE GENOMIC DNA]</scope>
    <source>
        <strain evidence="2">JCM 16904</strain>
    </source>
</reference>
<comment type="caution">
    <text evidence="1">The sequence shown here is derived from an EMBL/GenBank/DDBJ whole genome shotgun (WGS) entry which is preliminary data.</text>
</comment>
<name>A0ABP7CFI3_9ACTN</name>
<dbReference type="Proteomes" id="UP001500902">
    <property type="component" value="Unassembled WGS sequence"/>
</dbReference>
<dbReference type="InterPro" id="IPR025644">
    <property type="entry name" value="DUF4344"/>
</dbReference>
<dbReference type="Pfam" id="PF14247">
    <property type="entry name" value="DUF4344"/>
    <property type="match status" value="1"/>
</dbReference>
<accession>A0ABP7CFI3</accession>
<gene>
    <name evidence="1" type="ORF">GCM10022224_062030</name>
</gene>
<keyword evidence="2" id="KW-1185">Reference proteome</keyword>
<dbReference type="RefSeq" id="WP_344886234.1">
    <property type="nucleotide sequence ID" value="NZ_BAAAZP010000108.1"/>
</dbReference>
<proteinExistence type="predicted"/>
<evidence type="ECO:0008006" key="3">
    <source>
        <dbReference type="Google" id="ProtNLM"/>
    </source>
</evidence>
<evidence type="ECO:0000313" key="2">
    <source>
        <dbReference type="Proteomes" id="UP001500902"/>
    </source>
</evidence>